<dbReference type="Proteomes" id="UP000177117">
    <property type="component" value="Unassembled WGS sequence"/>
</dbReference>
<accession>A0A1F8EHW1</accession>
<gene>
    <name evidence="1" type="ORF">A2650_02630</name>
</gene>
<evidence type="ECO:0000313" key="1">
    <source>
        <dbReference type="EMBL" id="OGM99635.1"/>
    </source>
</evidence>
<comment type="caution">
    <text evidence="1">The sequence shown here is derived from an EMBL/GenBank/DDBJ whole genome shotgun (WGS) entry which is preliminary data.</text>
</comment>
<organism evidence="1 2">
    <name type="scientific">Candidatus Yanofskybacteria bacterium RIFCSPHIGHO2_01_FULL_41_53</name>
    <dbReference type="NCBI Taxonomy" id="1802663"/>
    <lineage>
        <taxon>Bacteria</taxon>
        <taxon>Candidatus Yanofskyibacteriota</taxon>
    </lineage>
</organism>
<sequence length="369" mass="40974">MKKFNLFLIIVAILTVSFAGYVFISGGLGNNTSSKTGTLLDKFDTETTNENGIAVPERSGPILLSDRQVLSPTGSLNPNSILYYDKSTGELYELNLTDSTEKLVSNKPLPDLIGAVWSPLKRSVINLVRIENTLKFKHLDLTSGNETDFNANIRSVAFSPDANLIAYYYLDETIKLDENGLPIEQAGKIVLSQPSGVNGKKILDTRLKNLEISWPVADKIALKINSSDMFLLTETGQFTKLFEQKIELRERWSPSGKKLLFSSLTTDENGLVKPVLWLKDIESKEETPLDLEGDASLCAWSKDDITIICALSKSPSIHEIYKINSLDKSRKLAAEPNMLIKELLMSAAEYNLLMISAVDEKLYSIKISD</sequence>
<dbReference type="Gene3D" id="2.120.10.30">
    <property type="entry name" value="TolB, C-terminal domain"/>
    <property type="match status" value="1"/>
</dbReference>
<evidence type="ECO:0008006" key="3">
    <source>
        <dbReference type="Google" id="ProtNLM"/>
    </source>
</evidence>
<proteinExistence type="predicted"/>
<evidence type="ECO:0000313" key="2">
    <source>
        <dbReference type="Proteomes" id="UP000177117"/>
    </source>
</evidence>
<name>A0A1F8EHW1_9BACT</name>
<dbReference type="AlphaFoldDB" id="A0A1F8EHW1"/>
<dbReference type="SUPFAM" id="SSF69304">
    <property type="entry name" value="Tricorn protease N-terminal domain"/>
    <property type="match status" value="1"/>
</dbReference>
<protein>
    <recommendedName>
        <fullName evidence="3">Dipeptidylpeptidase IV N-terminal domain-containing protein</fullName>
    </recommendedName>
</protein>
<reference evidence="1 2" key="1">
    <citation type="journal article" date="2016" name="Nat. Commun.">
        <title>Thousands of microbial genomes shed light on interconnected biogeochemical processes in an aquifer system.</title>
        <authorList>
            <person name="Anantharaman K."/>
            <person name="Brown C.T."/>
            <person name="Hug L.A."/>
            <person name="Sharon I."/>
            <person name="Castelle C.J."/>
            <person name="Probst A.J."/>
            <person name="Thomas B.C."/>
            <person name="Singh A."/>
            <person name="Wilkins M.J."/>
            <person name="Karaoz U."/>
            <person name="Brodie E.L."/>
            <person name="Williams K.H."/>
            <person name="Hubbard S.S."/>
            <person name="Banfield J.F."/>
        </authorList>
    </citation>
    <scope>NUCLEOTIDE SEQUENCE [LARGE SCALE GENOMIC DNA]</scope>
</reference>
<dbReference type="EMBL" id="MGJD01000039">
    <property type="protein sequence ID" value="OGM99635.1"/>
    <property type="molecule type" value="Genomic_DNA"/>
</dbReference>
<dbReference type="InterPro" id="IPR011042">
    <property type="entry name" value="6-blade_b-propeller_TolB-like"/>
</dbReference>